<evidence type="ECO:0000313" key="1">
    <source>
        <dbReference type="EMBL" id="ABF40088.1"/>
    </source>
</evidence>
<dbReference type="EnsemblBacteria" id="ABF40088">
    <property type="protein sequence ID" value="ABF40088"/>
    <property type="gene ID" value="Acid345_1085"/>
</dbReference>
<dbReference type="HOGENOM" id="CLU_1842501_0_0_0"/>
<name>Q1ISR2_KORVE</name>
<organism evidence="1 2">
    <name type="scientific">Koribacter versatilis (strain Ellin345)</name>
    <dbReference type="NCBI Taxonomy" id="204669"/>
    <lineage>
        <taxon>Bacteria</taxon>
        <taxon>Pseudomonadati</taxon>
        <taxon>Acidobacteriota</taxon>
        <taxon>Terriglobia</taxon>
        <taxon>Terriglobales</taxon>
        <taxon>Candidatus Korobacteraceae</taxon>
        <taxon>Candidatus Korobacter</taxon>
    </lineage>
</organism>
<dbReference type="Proteomes" id="UP000002432">
    <property type="component" value="Chromosome"/>
</dbReference>
<dbReference type="AlphaFoldDB" id="Q1ISR2"/>
<dbReference type="KEGG" id="aba:Acid345_1085"/>
<sequence>MGDKCELRSKLGKSDADKKHNTWYFRCHKKDCDEQCVLYLEMKEKDGVEHVEDVDCKCIKLDKDDWQQYHDPDPRRCKLEFQKKDEKKEEKTHRVYLRCKPTDECDKECIVYIQFDNDEHKKHGKIKEIACLCAVWDDL</sequence>
<accession>Q1ISR2</accession>
<proteinExistence type="predicted"/>
<reference evidence="1 2" key="1">
    <citation type="journal article" date="2009" name="Appl. Environ. Microbiol.">
        <title>Three genomes from the phylum Acidobacteria provide insight into the lifestyles of these microorganisms in soils.</title>
        <authorList>
            <person name="Ward N.L."/>
            <person name="Challacombe J.F."/>
            <person name="Janssen P.H."/>
            <person name="Henrissat B."/>
            <person name="Coutinho P.M."/>
            <person name="Wu M."/>
            <person name="Xie G."/>
            <person name="Haft D.H."/>
            <person name="Sait M."/>
            <person name="Badger J."/>
            <person name="Barabote R.D."/>
            <person name="Bradley B."/>
            <person name="Brettin T.S."/>
            <person name="Brinkac L.M."/>
            <person name="Bruce D."/>
            <person name="Creasy T."/>
            <person name="Daugherty S.C."/>
            <person name="Davidsen T.M."/>
            <person name="DeBoy R.T."/>
            <person name="Detter J.C."/>
            <person name="Dodson R.J."/>
            <person name="Durkin A.S."/>
            <person name="Ganapathy A."/>
            <person name="Gwinn-Giglio M."/>
            <person name="Han C.S."/>
            <person name="Khouri H."/>
            <person name="Kiss H."/>
            <person name="Kothari S.P."/>
            <person name="Madupu R."/>
            <person name="Nelson K.E."/>
            <person name="Nelson W.C."/>
            <person name="Paulsen I."/>
            <person name="Penn K."/>
            <person name="Ren Q."/>
            <person name="Rosovitz M.J."/>
            <person name="Selengut J.D."/>
            <person name="Shrivastava S."/>
            <person name="Sullivan S.A."/>
            <person name="Tapia R."/>
            <person name="Thompson L.S."/>
            <person name="Watkins K.L."/>
            <person name="Yang Q."/>
            <person name="Yu C."/>
            <person name="Zafar N."/>
            <person name="Zhou L."/>
            <person name="Kuske C.R."/>
        </authorList>
    </citation>
    <scope>NUCLEOTIDE SEQUENCE [LARGE SCALE GENOMIC DNA]</scope>
    <source>
        <strain evidence="1 2">Ellin345</strain>
    </source>
</reference>
<gene>
    <name evidence="1" type="ordered locus">Acid345_1085</name>
</gene>
<protein>
    <submittedName>
        <fullName evidence="1">Uncharacterized protein</fullName>
    </submittedName>
</protein>
<dbReference type="RefSeq" id="WP_011521890.1">
    <property type="nucleotide sequence ID" value="NC_008009.1"/>
</dbReference>
<keyword evidence="2" id="KW-1185">Reference proteome</keyword>
<evidence type="ECO:0000313" key="2">
    <source>
        <dbReference type="Proteomes" id="UP000002432"/>
    </source>
</evidence>
<dbReference type="EMBL" id="CP000360">
    <property type="protein sequence ID" value="ABF40088.1"/>
    <property type="molecule type" value="Genomic_DNA"/>
</dbReference>